<evidence type="ECO:0000256" key="8">
    <source>
        <dbReference type="SAM" id="MobiDB-lite"/>
    </source>
</evidence>
<dbReference type="Gene3D" id="3.30.160.60">
    <property type="entry name" value="Classic Zinc Finger"/>
    <property type="match status" value="5"/>
</dbReference>
<evidence type="ECO:0000256" key="7">
    <source>
        <dbReference type="PROSITE-ProRule" id="PRU00042"/>
    </source>
</evidence>
<evidence type="ECO:0000256" key="2">
    <source>
        <dbReference type="ARBA" id="ARBA00022723"/>
    </source>
</evidence>
<sequence length="502" mass="58304">MDISVEKCFICAEETSGNFRNLMQLVTKYSGTLLYKLIERFLELDFAASGNVESLIESCVCQECIIKLNDYDAAHTKALIIQKEFTELLQKNLVVETGQGGKLGPEEMYFKTEEVEDLTELEQLSEQVQEAEEEDVKSVFSSDKSVSMKCNTCGDSFRSLNEMRTHSHRATIPEEEEQYDGEFEFLDDPVEFNLDEIEYTNEERLEEDDRTEVQYEDFATVEEQKDSEMELEYELIQEEEKPLPRTVLCRLAKCSECNVEFSSKAKLKEHIKEQHLVDLNQHVCVICGLMVRTKSALLSHKAKHGRSSKYDCTFCGKSFQQKGALTRHMPMHTGEKPYQCDKCGKQFIHYSSFHMHQLTHGNVRDKKCEICGYMLRSGSHLKRHMRVHSGEKPFECPTCGQKFAQRYNMMTHLKAHQGIYREYSKMYKCHFCDGTFQRKLKLQEHISRVHNTVIDSGLLKPIDRPKKPKKQDNGDVNVDDKQVIKFEQQVDENFGEVDYFNC</sequence>
<dbReference type="PROSITE" id="PS00028">
    <property type="entry name" value="ZINC_FINGER_C2H2_1"/>
    <property type="match status" value="6"/>
</dbReference>
<name>A0A1Q3F128_CULTA</name>
<evidence type="ECO:0000259" key="9">
    <source>
        <dbReference type="PROSITE" id="PS50157"/>
    </source>
</evidence>
<feature type="domain" description="C2H2-type" evidence="9">
    <location>
        <begin position="427"/>
        <end position="450"/>
    </location>
</feature>
<dbReference type="GO" id="GO:0005634">
    <property type="term" value="C:nucleus"/>
    <property type="evidence" value="ECO:0007669"/>
    <property type="project" value="UniProtKB-SubCell"/>
</dbReference>
<evidence type="ECO:0000256" key="6">
    <source>
        <dbReference type="ARBA" id="ARBA00023242"/>
    </source>
</evidence>
<dbReference type="InterPro" id="IPR036236">
    <property type="entry name" value="Znf_C2H2_sf"/>
</dbReference>
<feature type="domain" description="C2H2-type" evidence="9">
    <location>
        <begin position="338"/>
        <end position="365"/>
    </location>
</feature>
<dbReference type="SMART" id="SM00355">
    <property type="entry name" value="ZnF_C2H2"/>
    <property type="match status" value="8"/>
</dbReference>
<keyword evidence="4 7" id="KW-0863">Zinc-finger</keyword>
<evidence type="ECO:0000256" key="1">
    <source>
        <dbReference type="ARBA" id="ARBA00004123"/>
    </source>
</evidence>
<dbReference type="InterPro" id="IPR013087">
    <property type="entry name" value="Znf_C2H2_type"/>
</dbReference>
<keyword evidence="5" id="KW-0862">Zinc</keyword>
<dbReference type="FunFam" id="3.30.160.60:FF:000016">
    <property type="entry name" value="zinc finger protein 37 homolog"/>
    <property type="match status" value="1"/>
</dbReference>
<dbReference type="FunFam" id="3.30.160.60:FF:000202">
    <property type="entry name" value="Zinc finger protein 574"/>
    <property type="match status" value="1"/>
</dbReference>
<evidence type="ECO:0000256" key="4">
    <source>
        <dbReference type="ARBA" id="ARBA00022771"/>
    </source>
</evidence>
<feature type="compositionally biased region" description="Basic and acidic residues" evidence="8">
    <location>
        <begin position="461"/>
        <end position="478"/>
    </location>
</feature>
<accession>A0A1Q3F128</accession>
<feature type="domain" description="C2H2-type" evidence="9">
    <location>
        <begin position="310"/>
        <end position="337"/>
    </location>
</feature>
<reference evidence="10" key="1">
    <citation type="submission" date="2017-01" db="EMBL/GenBank/DDBJ databases">
        <title>A deep insight into the sialotranscriptome of adult male and female Cluex tarsalis mosquitoes.</title>
        <authorList>
            <person name="Ribeiro J.M."/>
            <person name="Moreira F."/>
            <person name="Bernard K.A."/>
            <person name="Calvo E."/>
        </authorList>
    </citation>
    <scope>NUCLEOTIDE SEQUENCE</scope>
    <source>
        <strain evidence="10">Kern County</strain>
        <tissue evidence="10">Salivary glands</tissue>
    </source>
</reference>
<evidence type="ECO:0000256" key="5">
    <source>
        <dbReference type="ARBA" id="ARBA00022833"/>
    </source>
</evidence>
<dbReference type="GO" id="GO:0032502">
    <property type="term" value="P:developmental process"/>
    <property type="evidence" value="ECO:0007669"/>
    <property type="project" value="UniProtKB-ARBA"/>
</dbReference>
<dbReference type="SUPFAM" id="SSF57667">
    <property type="entry name" value="beta-beta-alpha zinc fingers"/>
    <property type="match status" value="3"/>
</dbReference>
<dbReference type="FunFam" id="3.30.160.60:FF:001498">
    <property type="entry name" value="Zinc finger protein 404"/>
    <property type="match status" value="1"/>
</dbReference>
<dbReference type="GO" id="GO:0008270">
    <property type="term" value="F:zinc ion binding"/>
    <property type="evidence" value="ECO:0007669"/>
    <property type="project" value="UniProtKB-KW"/>
</dbReference>
<feature type="domain" description="C2H2-type" evidence="9">
    <location>
        <begin position="394"/>
        <end position="421"/>
    </location>
</feature>
<keyword evidence="3" id="KW-0677">Repeat</keyword>
<feature type="region of interest" description="Disordered" evidence="8">
    <location>
        <begin position="459"/>
        <end position="478"/>
    </location>
</feature>
<evidence type="ECO:0000313" key="10">
    <source>
        <dbReference type="EMBL" id="JAV21261.1"/>
    </source>
</evidence>
<feature type="domain" description="C2H2-type" evidence="9">
    <location>
        <begin position="366"/>
        <end position="393"/>
    </location>
</feature>
<dbReference type="PROSITE" id="PS50157">
    <property type="entry name" value="ZINC_FINGER_C2H2_2"/>
    <property type="match status" value="6"/>
</dbReference>
<dbReference type="EMBL" id="GFDL01013784">
    <property type="protein sequence ID" value="JAV21261.1"/>
    <property type="molecule type" value="Transcribed_RNA"/>
</dbReference>
<dbReference type="PANTHER" id="PTHR24379:SF121">
    <property type="entry name" value="C2H2-TYPE DOMAIN-CONTAINING PROTEIN"/>
    <property type="match status" value="1"/>
</dbReference>
<protein>
    <recommendedName>
        <fullName evidence="9">C2H2-type domain-containing protein</fullName>
    </recommendedName>
</protein>
<dbReference type="PANTHER" id="PTHR24379">
    <property type="entry name" value="KRAB AND ZINC FINGER DOMAIN-CONTAINING"/>
    <property type="match status" value="1"/>
</dbReference>
<comment type="subcellular location">
    <subcellularLocation>
        <location evidence="1">Nucleus</location>
    </subcellularLocation>
</comment>
<keyword evidence="6" id="KW-0539">Nucleus</keyword>
<proteinExistence type="predicted"/>
<keyword evidence="2" id="KW-0479">Metal-binding</keyword>
<dbReference type="FunFam" id="3.30.160.60:FF:000446">
    <property type="entry name" value="Zinc finger protein"/>
    <property type="match status" value="1"/>
</dbReference>
<dbReference type="AlphaFoldDB" id="A0A1Q3F128"/>
<organism evidence="10">
    <name type="scientific">Culex tarsalis</name>
    <name type="common">Encephalitis mosquito</name>
    <dbReference type="NCBI Taxonomy" id="7177"/>
    <lineage>
        <taxon>Eukaryota</taxon>
        <taxon>Metazoa</taxon>
        <taxon>Ecdysozoa</taxon>
        <taxon>Arthropoda</taxon>
        <taxon>Hexapoda</taxon>
        <taxon>Insecta</taxon>
        <taxon>Pterygota</taxon>
        <taxon>Neoptera</taxon>
        <taxon>Endopterygota</taxon>
        <taxon>Diptera</taxon>
        <taxon>Nematocera</taxon>
        <taxon>Culicoidea</taxon>
        <taxon>Culicidae</taxon>
        <taxon>Culicinae</taxon>
        <taxon>Culicini</taxon>
        <taxon>Culex</taxon>
        <taxon>Culex</taxon>
    </lineage>
</organism>
<feature type="domain" description="C2H2-type" evidence="9">
    <location>
        <begin position="252"/>
        <end position="275"/>
    </location>
</feature>
<dbReference type="Pfam" id="PF00096">
    <property type="entry name" value="zf-C2H2"/>
    <property type="match status" value="5"/>
</dbReference>
<evidence type="ECO:0000256" key="3">
    <source>
        <dbReference type="ARBA" id="ARBA00022737"/>
    </source>
</evidence>